<keyword evidence="2 4" id="KW-0863">Zinc-finger</keyword>
<accession>A0AAD4JN77</accession>
<dbReference type="PANTHER" id="PTHR46537">
    <property type="entry name" value="OS11G0578200 PROTEIN"/>
    <property type="match status" value="1"/>
</dbReference>
<keyword evidence="1" id="KW-0479">Metal-binding</keyword>
<evidence type="ECO:0000256" key="3">
    <source>
        <dbReference type="ARBA" id="ARBA00022833"/>
    </source>
</evidence>
<name>A0AAD4JN77_PERFH</name>
<protein>
    <recommendedName>
        <fullName evidence="6">RING-type domain-containing protein</fullName>
    </recommendedName>
</protein>
<dbReference type="PROSITE" id="PS00518">
    <property type="entry name" value="ZF_RING_1"/>
    <property type="match status" value="1"/>
</dbReference>
<dbReference type="InterPro" id="IPR013083">
    <property type="entry name" value="Znf_RING/FYVE/PHD"/>
</dbReference>
<dbReference type="Gene3D" id="3.30.40.10">
    <property type="entry name" value="Zinc/RING finger domain, C3HC4 (zinc finger)"/>
    <property type="match status" value="1"/>
</dbReference>
<dbReference type="InterPro" id="IPR001841">
    <property type="entry name" value="Znf_RING"/>
</dbReference>
<dbReference type="GO" id="GO:0008270">
    <property type="term" value="F:zinc ion binding"/>
    <property type="evidence" value="ECO:0007669"/>
    <property type="project" value="UniProtKB-KW"/>
</dbReference>
<feature type="compositionally biased region" description="Basic and acidic residues" evidence="5">
    <location>
        <begin position="213"/>
        <end position="228"/>
    </location>
</feature>
<dbReference type="AlphaFoldDB" id="A0AAD4JN77"/>
<sequence length="408" mass="45483">MPTPERGASGQGSDDLLYRRGRGRRKQTPARFSGGAAPQPPPHPPPQEHQHVPQQLQIEENPEADMNSDGSGTDPEEFDEVVAVSLAELRNNVQCPICLGIIKKARTVMGCLHRFCRECIDKSMRLGNNECPACRIHCASRRSLRDDLDFDTLVNSVYPDVEKYEQEELVLYEEEKAVNEQIRASIAQSFLRQTEAVAKARKMGRGKAASTSRVDRNCGKSYSRRSDQSFKFGDSNKNGNESDMEINALICENHSVFSQDTSEQCEGISPIRSPCIAVDEEDTEGIQRSMEYTRNSSSPANTNLLTWGRAGIRSQTRRGGANYSKATRSSRIEKLADHLANVEKNDHKHIAPVITKHVQSDEILWLKDYRLSGSNSSVSIDVLMSAPNVVERFNEFKMNALAPRISGS</sequence>
<dbReference type="SMART" id="SM00184">
    <property type="entry name" value="RING"/>
    <property type="match status" value="1"/>
</dbReference>
<reference evidence="7 8" key="1">
    <citation type="journal article" date="2021" name="Nat. Commun.">
        <title>Incipient diploidization of the medicinal plant Perilla within 10,000 years.</title>
        <authorList>
            <person name="Zhang Y."/>
            <person name="Shen Q."/>
            <person name="Leng L."/>
            <person name="Zhang D."/>
            <person name="Chen S."/>
            <person name="Shi Y."/>
            <person name="Ning Z."/>
            <person name="Chen S."/>
        </authorList>
    </citation>
    <scope>NUCLEOTIDE SEQUENCE [LARGE SCALE GENOMIC DNA]</scope>
    <source>
        <strain evidence="8">cv. PC099</strain>
    </source>
</reference>
<evidence type="ECO:0000256" key="5">
    <source>
        <dbReference type="SAM" id="MobiDB-lite"/>
    </source>
</evidence>
<evidence type="ECO:0000256" key="1">
    <source>
        <dbReference type="ARBA" id="ARBA00022723"/>
    </source>
</evidence>
<gene>
    <name evidence="7" type="ORF">C2S53_016478</name>
</gene>
<comment type="caution">
    <text evidence="7">The sequence shown here is derived from an EMBL/GenBank/DDBJ whole genome shotgun (WGS) entry which is preliminary data.</text>
</comment>
<organism evidence="7 8">
    <name type="scientific">Perilla frutescens var. hirtella</name>
    <name type="common">Perilla citriodora</name>
    <name type="synonym">Perilla setoyensis</name>
    <dbReference type="NCBI Taxonomy" id="608512"/>
    <lineage>
        <taxon>Eukaryota</taxon>
        <taxon>Viridiplantae</taxon>
        <taxon>Streptophyta</taxon>
        <taxon>Embryophyta</taxon>
        <taxon>Tracheophyta</taxon>
        <taxon>Spermatophyta</taxon>
        <taxon>Magnoliopsida</taxon>
        <taxon>eudicotyledons</taxon>
        <taxon>Gunneridae</taxon>
        <taxon>Pentapetalae</taxon>
        <taxon>asterids</taxon>
        <taxon>lamiids</taxon>
        <taxon>Lamiales</taxon>
        <taxon>Lamiaceae</taxon>
        <taxon>Nepetoideae</taxon>
        <taxon>Elsholtzieae</taxon>
        <taxon>Perilla</taxon>
    </lineage>
</organism>
<dbReference type="CDD" id="cd16531">
    <property type="entry name" value="RING-HC_RING1-like"/>
    <property type="match status" value="1"/>
</dbReference>
<feature type="domain" description="RING-type" evidence="6">
    <location>
        <begin position="95"/>
        <end position="135"/>
    </location>
</feature>
<dbReference type="PROSITE" id="PS50089">
    <property type="entry name" value="ZF_RING_2"/>
    <property type="match status" value="1"/>
</dbReference>
<feature type="compositionally biased region" description="Basic residues" evidence="5">
    <location>
        <begin position="19"/>
        <end position="28"/>
    </location>
</feature>
<dbReference type="Pfam" id="PF13923">
    <property type="entry name" value="zf-C3HC4_2"/>
    <property type="match status" value="1"/>
</dbReference>
<dbReference type="EMBL" id="SDAM02000020">
    <property type="protein sequence ID" value="KAH6836419.1"/>
    <property type="molecule type" value="Genomic_DNA"/>
</dbReference>
<proteinExistence type="predicted"/>
<dbReference type="Proteomes" id="UP001190926">
    <property type="component" value="Unassembled WGS sequence"/>
</dbReference>
<feature type="region of interest" description="Disordered" evidence="5">
    <location>
        <begin position="202"/>
        <end position="239"/>
    </location>
</feature>
<dbReference type="PANTHER" id="PTHR46537:SF1">
    <property type="entry name" value="E3 UBIQUITIN-PROTEIN LIGASE RING1B-RELATED"/>
    <property type="match status" value="1"/>
</dbReference>
<keyword evidence="3" id="KW-0862">Zinc</keyword>
<evidence type="ECO:0000259" key="6">
    <source>
        <dbReference type="PROSITE" id="PS50089"/>
    </source>
</evidence>
<evidence type="ECO:0000313" key="8">
    <source>
        <dbReference type="Proteomes" id="UP001190926"/>
    </source>
</evidence>
<evidence type="ECO:0000256" key="2">
    <source>
        <dbReference type="ARBA" id="ARBA00022771"/>
    </source>
</evidence>
<feature type="region of interest" description="Disordered" evidence="5">
    <location>
        <begin position="1"/>
        <end position="54"/>
    </location>
</feature>
<keyword evidence="8" id="KW-1185">Reference proteome</keyword>
<dbReference type="SUPFAM" id="SSF57850">
    <property type="entry name" value="RING/U-box"/>
    <property type="match status" value="1"/>
</dbReference>
<dbReference type="InterPro" id="IPR017907">
    <property type="entry name" value="Znf_RING_CS"/>
</dbReference>
<evidence type="ECO:0000313" key="7">
    <source>
        <dbReference type="EMBL" id="KAH6836419.1"/>
    </source>
</evidence>
<dbReference type="InterPro" id="IPR044592">
    <property type="entry name" value="RING1A/B"/>
</dbReference>
<evidence type="ECO:0000256" key="4">
    <source>
        <dbReference type="PROSITE-ProRule" id="PRU00175"/>
    </source>
</evidence>